<proteinExistence type="predicted"/>
<dbReference type="RefSeq" id="WP_257769950.1">
    <property type="nucleotide sequence ID" value="NZ_CP102480.1"/>
</dbReference>
<evidence type="ECO:0000313" key="2">
    <source>
        <dbReference type="Proteomes" id="UP001060336"/>
    </source>
</evidence>
<dbReference type="KEGG" id="naci:NUH88_03280"/>
<dbReference type="Pfam" id="PF10994">
    <property type="entry name" value="DUF2817"/>
    <property type="match status" value="1"/>
</dbReference>
<dbReference type="EMBL" id="CP102480">
    <property type="protein sequence ID" value="UUX50726.1"/>
    <property type="molecule type" value="Genomic_DNA"/>
</dbReference>
<gene>
    <name evidence="1" type="ORF">NUH88_03280</name>
</gene>
<dbReference type="CDD" id="cd06233">
    <property type="entry name" value="M14-like"/>
    <property type="match status" value="1"/>
</dbReference>
<dbReference type="SUPFAM" id="SSF53187">
    <property type="entry name" value="Zn-dependent exopeptidases"/>
    <property type="match status" value="1"/>
</dbReference>
<dbReference type="InterPro" id="IPR021259">
    <property type="entry name" value="DUF2817"/>
</dbReference>
<keyword evidence="2" id="KW-1185">Reference proteome</keyword>
<accession>A0A9J7AUD7</accession>
<organism evidence="1 2">
    <name type="scientific">Nisaea acidiphila</name>
    <dbReference type="NCBI Taxonomy" id="1862145"/>
    <lineage>
        <taxon>Bacteria</taxon>
        <taxon>Pseudomonadati</taxon>
        <taxon>Pseudomonadota</taxon>
        <taxon>Alphaproteobacteria</taxon>
        <taxon>Rhodospirillales</taxon>
        <taxon>Thalassobaculaceae</taxon>
        <taxon>Nisaea</taxon>
    </lineage>
</organism>
<dbReference type="Proteomes" id="UP001060336">
    <property type="component" value="Chromosome"/>
</dbReference>
<reference evidence="1" key="1">
    <citation type="submission" date="2022-08" db="EMBL/GenBank/DDBJ databases">
        <title>Nisaea acidiphila sp. nov., isolated from a marine algal debris and emended description of the genus Nisaea Urios et al. 2008.</title>
        <authorList>
            <person name="Kwon K."/>
        </authorList>
    </citation>
    <scope>NUCLEOTIDE SEQUENCE</scope>
    <source>
        <strain evidence="1">MEBiC11861</strain>
    </source>
</reference>
<dbReference type="Gene3D" id="3.40.630.10">
    <property type="entry name" value="Zn peptidases"/>
    <property type="match status" value="1"/>
</dbReference>
<sequence length="348" mass="37678">MTAFLSLFSDTYFTARHRFLRAAAAKGHEIETAIHPLSGDFPAEVATDTVRIGPDKARHVLFISSGLHGTELTTGSGIQLGLIEEIESWLPGDMAAIFIHAVNPHGSASMTRTDENNVDPNRNNLVSFDPLPDNPDYDALHDALCPAVWEDPERDEAEARIAAYIAENGFGKFSRNVLAGQYSHPDGLFYGGSSRSWTIANLADTVARHGAGAERLAIVDLHTGLGEYGALEVMRRDAAPREGAASSKIRHVACDVLDDVACPAPPIKVILEFGTFPIGQVVNCHRADTWLKFYGHPHTPLGRKIKAELRDALFCDDPAWLEAVYSQGIAATRAVLNELSDTSAPTAD</sequence>
<dbReference type="AlphaFoldDB" id="A0A9J7AUD7"/>
<protein>
    <submittedName>
        <fullName evidence="1">M14 family metallopeptidase</fullName>
    </submittedName>
</protein>
<evidence type="ECO:0000313" key="1">
    <source>
        <dbReference type="EMBL" id="UUX50726.1"/>
    </source>
</evidence>
<name>A0A9J7AUD7_9PROT</name>